<dbReference type="Proteomes" id="UP000314294">
    <property type="component" value="Unassembled WGS sequence"/>
</dbReference>
<organism evidence="1 2">
    <name type="scientific">Liparis tanakae</name>
    <name type="common">Tanaka's snailfish</name>
    <dbReference type="NCBI Taxonomy" id="230148"/>
    <lineage>
        <taxon>Eukaryota</taxon>
        <taxon>Metazoa</taxon>
        <taxon>Chordata</taxon>
        <taxon>Craniata</taxon>
        <taxon>Vertebrata</taxon>
        <taxon>Euteleostomi</taxon>
        <taxon>Actinopterygii</taxon>
        <taxon>Neopterygii</taxon>
        <taxon>Teleostei</taxon>
        <taxon>Neoteleostei</taxon>
        <taxon>Acanthomorphata</taxon>
        <taxon>Eupercaria</taxon>
        <taxon>Perciformes</taxon>
        <taxon>Cottioidei</taxon>
        <taxon>Cottales</taxon>
        <taxon>Liparidae</taxon>
        <taxon>Liparis</taxon>
    </lineage>
</organism>
<evidence type="ECO:0000313" key="2">
    <source>
        <dbReference type="Proteomes" id="UP000314294"/>
    </source>
</evidence>
<accession>A0A4Z2J4S9</accession>
<name>A0A4Z2J4S9_9TELE</name>
<sequence length="76" mass="7990">MFGSGDEMESKEALVLAQLWVPLGHRYSFGASSAAPAVGTIVEQLSHRVSVALTREVWLQSSEAPPHLLCGGAAAL</sequence>
<reference evidence="1 2" key="1">
    <citation type="submission" date="2019-03" db="EMBL/GenBank/DDBJ databases">
        <title>First draft genome of Liparis tanakae, snailfish: a comprehensive survey of snailfish specific genes.</title>
        <authorList>
            <person name="Kim W."/>
            <person name="Song I."/>
            <person name="Jeong J.-H."/>
            <person name="Kim D."/>
            <person name="Kim S."/>
            <person name="Ryu S."/>
            <person name="Song J.Y."/>
            <person name="Lee S.K."/>
        </authorList>
    </citation>
    <scope>NUCLEOTIDE SEQUENCE [LARGE SCALE GENOMIC DNA]</scope>
    <source>
        <tissue evidence="1">Muscle</tissue>
    </source>
</reference>
<protein>
    <submittedName>
        <fullName evidence="1">Uncharacterized protein</fullName>
    </submittedName>
</protein>
<proteinExistence type="predicted"/>
<dbReference type="AlphaFoldDB" id="A0A4Z2J4S9"/>
<gene>
    <name evidence="1" type="ORF">EYF80_004387</name>
</gene>
<comment type="caution">
    <text evidence="1">The sequence shown here is derived from an EMBL/GenBank/DDBJ whole genome shotgun (WGS) entry which is preliminary data.</text>
</comment>
<evidence type="ECO:0000313" key="1">
    <source>
        <dbReference type="EMBL" id="TNN85365.1"/>
    </source>
</evidence>
<dbReference type="EMBL" id="SRLO01000021">
    <property type="protein sequence ID" value="TNN85365.1"/>
    <property type="molecule type" value="Genomic_DNA"/>
</dbReference>
<keyword evidence="2" id="KW-1185">Reference proteome</keyword>